<feature type="transmembrane region" description="Helical" evidence="8">
    <location>
        <begin position="73"/>
        <end position="92"/>
    </location>
</feature>
<dbReference type="SUPFAM" id="SSF103473">
    <property type="entry name" value="MFS general substrate transporter"/>
    <property type="match status" value="2"/>
</dbReference>
<gene>
    <name evidence="10" type="ORF">D5281_01350</name>
</gene>
<feature type="transmembrane region" description="Helical" evidence="8">
    <location>
        <begin position="41"/>
        <end position="61"/>
    </location>
</feature>
<evidence type="ECO:0000256" key="2">
    <source>
        <dbReference type="ARBA" id="ARBA00022448"/>
    </source>
</evidence>
<dbReference type="AlphaFoldDB" id="A0A9X5BC50"/>
<feature type="transmembrane region" description="Helical" evidence="8">
    <location>
        <begin position="247"/>
        <end position="267"/>
    </location>
</feature>
<feature type="transmembrane region" description="Helical" evidence="8">
    <location>
        <begin position="135"/>
        <end position="152"/>
    </location>
</feature>
<proteinExistence type="predicted"/>
<evidence type="ECO:0000256" key="1">
    <source>
        <dbReference type="ARBA" id="ARBA00004429"/>
    </source>
</evidence>
<dbReference type="OrthoDB" id="1653456at2"/>
<organism evidence="10 11">
    <name type="scientific">Parablautia muri</name>
    <dbReference type="NCBI Taxonomy" id="2320879"/>
    <lineage>
        <taxon>Bacteria</taxon>
        <taxon>Bacillati</taxon>
        <taxon>Bacillota</taxon>
        <taxon>Clostridia</taxon>
        <taxon>Lachnospirales</taxon>
        <taxon>Lachnospiraceae</taxon>
        <taxon>Parablautia</taxon>
    </lineage>
</organism>
<dbReference type="EMBL" id="QZDT01000001">
    <property type="protein sequence ID" value="NBJ91261.1"/>
    <property type="molecule type" value="Genomic_DNA"/>
</dbReference>
<feature type="transmembrane region" description="Helical" evidence="8">
    <location>
        <begin position="333"/>
        <end position="356"/>
    </location>
</feature>
<dbReference type="InterPro" id="IPR036259">
    <property type="entry name" value="MFS_trans_sf"/>
</dbReference>
<feature type="transmembrane region" description="Helical" evidence="8">
    <location>
        <begin position="299"/>
        <end position="321"/>
    </location>
</feature>
<feature type="domain" description="Major facilitator superfamily associated" evidence="9">
    <location>
        <begin position="16"/>
        <end position="362"/>
    </location>
</feature>
<keyword evidence="4" id="KW-0997">Cell inner membrane</keyword>
<evidence type="ECO:0000313" key="11">
    <source>
        <dbReference type="Proteomes" id="UP001154420"/>
    </source>
</evidence>
<evidence type="ECO:0000256" key="5">
    <source>
        <dbReference type="ARBA" id="ARBA00022692"/>
    </source>
</evidence>
<evidence type="ECO:0000259" key="9">
    <source>
        <dbReference type="Pfam" id="PF12832"/>
    </source>
</evidence>
<name>A0A9X5BC50_9FIRM</name>
<keyword evidence="6 8" id="KW-1133">Transmembrane helix</keyword>
<protein>
    <submittedName>
        <fullName evidence="10">MFS transporter</fullName>
    </submittedName>
</protein>
<feature type="transmembrane region" description="Helical" evidence="8">
    <location>
        <begin position="206"/>
        <end position="227"/>
    </location>
</feature>
<evidence type="ECO:0000256" key="6">
    <source>
        <dbReference type="ARBA" id="ARBA00022989"/>
    </source>
</evidence>
<feature type="transmembrane region" description="Helical" evidence="8">
    <location>
        <begin position="7"/>
        <end position="29"/>
    </location>
</feature>
<keyword evidence="11" id="KW-1185">Reference proteome</keyword>
<feature type="transmembrane region" description="Helical" evidence="8">
    <location>
        <begin position="274"/>
        <end position="293"/>
    </location>
</feature>
<evidence type="ECO:0000256" key="8">
    <source>
        <dbReference type="SAM" id="Phobius"/>
    </source>
</evidence>
<dbReference type="Gene3D" id="1.20.1250.20">
    <property type="entry name" value="MFS general substrate transporter like domains"/>
    <property type="match status" value="2"/>
</dbReference>
<dbReference type="GO" id="GO:0030395">
    <property type="term" value="F:lactose binding"/>
    <property type="evidence" value="ECO:0007669"/>
    <property type="project" value="TreeGrafter"/>
</dbReference>
<dbReference type="Pfam" id="PF12832">
    <property type="entry name" value="MFS_1_like"/>
    <property type="match status" value="1"/>
</dbReference>
<comment type="caution">
    <text evidence="10">The sequence shown here is derived from an EMBL/GenBank/DDBJ whole genome shotgun (WGS) entry which is preliminary data.</text>
</comment>
<sequence>MKYKRTIQYACIQCGYWMGVGGLIGFSSAYLLENGYTNGQIGVIVAICSLVSTFGQPIVAGRIDRSGGKQLKHWLYLIAGSLLAAALLQAFLFPITRLGASILFAADMALLQMVLPLINSLSVGKEPEVGRTDFGIARGIGSLAYAVLAAILGKCVARWGARSISLAICGIFLLLFLSIHFYVYEPRELEAQDARREPSEKGFLRRYPRFGITLAGCILLYISHVLLNNFTLQIVLAKGWDSVVMGNMQAIAAILELPVMFCFGWLLKKKPASFWFRLCGIAFFLKAVGTLLVTSVEGFYAVQLMQMGGWAVIAVAPVYYIKGIMAPRDAVKGQSYFTMTNTIGTVVGSSMGGFLIDGFGMGRALLFGSICAAIGAAILFVSVQRAESYVHTK</sequence>
<reference evidence="10" key="1">
    <citation type="submission" date="2018-09" db="EMBL/GenBank/DDBJ databases">
        <title>Murine metabolic-syndrome-specific gut microbial biobank.</title>
        <authorList>
            <person name="Liu C."/>
        </authorList>
    </citation>
    <scope>NUCLEOTIDE SEQUENCE</scope>
    <source>
        <strain evidence="10">D42-62</strain>
    </source>
</reference>
<dbReference type="Proteomes" id="UP001154420">
    <property type="component" value="Unassembled WGS sequence"/>
</dbReference>
<keyword evidence="7 8" id="KW-0472">Membrane</keyword>
<dbReference type="InterPro" id="IPR024989">
    <property type="entry name" value="MFS_assoc_dom"/>
</dbReference>
<evidence type="ECO:0000256" key="4">
    <source>
        <dbReference type="ARBA" id="ARBA00022519"/>
    </source>
</evidence>
<dbReference type="PANTHER" id="PTHR23522:SF10">
    <property type="entry name" value="3-PHENYLPROPIONIC ACID TRANSPORTER-RELATED"/>
    <property type="match status" value="1"/>
</dbReference>
<dbReference type="GO" id="GO:0005886">
    <property type="term" value="C:plasma membrane"/>
    <property type="evidence" value="ECO:0007669"/>
    <property type="project" value="UniProtKB-SubCell"/>
</dbReference>
<dbReference type="RefSeq" id="WP_160558337.1">
    <property type="nucleotide sequence ID" value="NZ_QZDT01000001.1"/>
</dbReference>
<dbReference type="GO" id="GO:0015528">
    <property type="term" value="F:lactose:proton symporter activity"/>
    <property type="evidence" value="ECO:0007669"/>
    <property type="project" value="TreeGrafter"/>
</dbReference>
<accession>A0A9X5BC50</accession>
<keyword evidence="3" id="KW-1003">Cell membrane</keyword>
<comment type="subcellular location">
    <subcellularLocation>
        <location evidence="1">Cell inner membrane</location>
        <topology evidence="1">Multi-pass membrane protein</topology>
    </subcellularLocation>
</comment>
<keyword evidence="5 8" id="KW-0812">Transmembrane</keyword>
<feature type="transmembrane region" description="Helical" evidence="8">
    <location>
        <begin position="362"/>
        <end position="383"/>
    </location>
</feature>
<feature type="transmembrane region" description="Helical" evidence="8">
    <location>
        <begin position="164"/>
        <end position="185"/>
    </location>
</feature>
<evidence type="ECO:0000313" key="10">
    <source>
        <dbReference type="EMBL" id="NBJ91261.1"/>
    </source>
</evidence>
<keyword evidence="2" id="KW-0813">Transport</keyword>
<dbReference type="PANTHER" id="PTHR23522">
    <property type="entry name" value="BLL5896 PROTEIN"/>
    <property type="match status" value="1"/>
</dbReference>
<evidence type="ECO:0000256" key="3">
    <source>
        <dbReference type="ARBA" id="ARBA00022475"/>
    </source>
</evidence>
<feature type="transmembrane region" description="Helical" evidence="8">
    <location>
        <begin position="98"/>
        <end position="123"/>
    </location>
</feature>
<evidence type="ECO:0000256" key="7">
    <source>
        <dbReference type="ARBA" id="ARBA00023136"/>
    </source>
</evidence>